<sequence length="306" mass="33420">MKRSLKDYLLISAKGIAMGAADVVPGVSGGTIAFITGIYEELLSTISSVNIESLKVLKNDGIKGFWNHINGSFLVALLLGIGISIASLAKLITYLLKHHDILLWSFFFGLILSSIYLVGKTIKKWDTIKFLALLIGSAIAYYITILPPMENPDALWFVFLSGAIAICAMILPGISGSFILLLLGSYELVLSAIKDLKISTIAVFGIGCVVGLLSFSKLLSWMFKKYHDLTIALLTGFLVGSLNKIWPWKLTTSFRINSHGEEVPFLQENILPFNYDGNPQLLMAILMACVGLAIIILMEKVASKNN</sequence>
<evidence type="ECO:0000313" key="3">
    <source>
        <dbReference type="Proteomes" id="UP000321721"/>
    </source>
</evidence>
<accession>A0A5C6S045</accession>
<organism evidence="2 3">
    <name type="scientific">Vicingus serpentipes</name>
    <dbReference type="NCBI Taxonomy" id="1926625"/>
    <lineage>
        <taxon>Bacteria</taxon>
        <taxon>Pseudomonadati</taxon>
        <taxon>Bacteroidota</taxon>
        <taxon>Flavobacteriia</taxon>
        <taxon>Flavobacteriales</taxon>
        <taxon>Vicingaceae</taxon>
        <taxon>Vicingus</taxon>
    </lineage>
</organism>
<evidence type="ECO:0000313" key="2">
    <source>
        <dbReference type="EMBL" id="TXB66982.1"/>
    </source>
</evidence>
<feature type="transmembrane region" description="Helical" evidence="1">
    <location>
        <begin position="101"/>
        <end position="118"/>
    </location>
</feature>
<comment type="caution">
    <text evidence="2">The sequence shown here is derived from an EMBL/GenBank/DDBJ whole genome shotgun (WGS) entry which is preliminary data.</text>
</comment>
<reference evidence="2 3" key="1">
    <citation type="submission" date="2019-08" db="EMBL/GenBank/DDBJ databases">
        <title>Genome of Vicingus serpentipes NCIMB 15042.</title>
        <authorList>
            <person name="Bowman J.P."/>
        </authorList>
    </citation>
    <scope>NUCLEOTIDE SEQUENCE [LARGE SCALE GENOMIC DNA]</scope>
    <source>
        <strain evidence="2 3">NCIMB 15042</strain>
    </source>
</reference>
<feature type="transmembrane region" description="Helical" evidence="1">
    <location>
        <begin position="281"/>
        <end position="298"/>
    </location>
</feature>
<feature type="transmembrane region" description="Helical" evidence="1">
    <location>
        <begin position="130"/>
        <end position="149"/>
    </location>
</feature>
<dbReference type="InterPro" id="IPR007163">
    <property type="entry name" value="VCA0040-like"/>
</dbReference>
<gene>
    <name evidence="2" type="ORF">FRY74_02015</name>
</gene>
<feature type="transmembrane region" description="Helical" evidence="1">
    <location>
        <begin position="155"/>
        <end position="184"/>
    </location>
</feature>
<keyword evidence="1" id="KW-0812">Transmembrane</keyword>
<dbReference type="PANTHER" id="PTHR37308">
    <property type="entry name" value="INTEGRAL MEMBRANE PROTEIN"/>
    <property type="match status" value="1"/>
</dbReference>
<dbReference type="RefSeq" id="WP_147098108.1">
    <property type="nucleotide sequence ID" value="NZ_VOOS01000001.1"/>
</dbReference>
<dbReference type="EMBL" id="VOOS01000001">
    <property type="protein sequence ID" value="TXB66982.1"/>
    <property type="molecule type" value="Genomic_DNA"/>
</dbReference>
<dbReference type="OrthoDB" id="9793746at2"/>
<name>A0A5C6S045_9FLAO</name>
<keyword evidence="3" id="KW-1185">Reference proteome</keyword>
<evidence type="ECO:0000256" key="1">
    <source>
        <dbReference type="SAM" id="Phobius"/>
    </source>
</evidence>
<keyword evidence="1" id="KW-0472">Membrane</keyword>
<keyword evidence="1" id="KW-1133">Transmembrane helix</keyword>
<feature type="transmembrane region" description="Helical" evidence="1">
    <location>
        <begin position="73"/>
        <end position="95"/>
    </location>
</feature>
<proteinExistence type="predicted"/>
<dbReference type="Proteomes" id="UP000321721">
    <property type="component" value="Unassembled WGS sequence"/>
</dbReference>
<dbReference type="AlphaFoldDB" id="A0A5C6S045"/>
<feature type="transmembrane region" description="Helical" evidence="1">
    <location>
        <begin position="196"/>
        <end position="215"/>
    </location>
</feature>
<dbReference type="Pfam" id="PF04018">
    <property type="entry name" value="VCA0040-like"/>
    <property type="match status" value="1"/>
</dbReference>
<dbReference type="PANTHER" id="PTHR37308:SF1">
    <property type="entry name" value="POLYPRENYL-PHOSPHATE TRANSPORTER"/>
    <property type="match status" value="1"/>
</dbReference>
<protein>
    <submittedName>
        <fullName evidence="2">DUF368 domain-containing protein</fullName>
    </submittedName>
</protein>